<proteinExistence type="predicted"/>
<dbReference type="Gene3D" id="3.60.10.10">
    <property type="entry name" value="Endonuclease/exonuclease/phosphatase"/>
    <property type="match status" value="1"/>
</dbReference>
<reference evidence="1" key="1">
    <citation type="submission" date="2016-06" db="UniProtKB">
        <authorList>
            <consortium name="WormBaseParasite"/>
        </authorList>
    </citation>
    <scope>IDENTIFICATION</scope>
</reference>
<accession>A0A183S8P6</accession>
<organism evidence="1">
    <name type="scientific">Schistocephalus solidus</name>
    <name type="common">Tapeworm</name>
    <dbReference type="NCBI Taxonomy" id="70667"/>
    <lineage>
        <taxon>Eukaryota</taxon>
        <taxon>Metazoa</taxon>
        <taxon>Spiralia</taxon>
        <taxon>Lophotrochozoa</taxon>
        <taxon>Platyhelminthes</taxon>
        <taxon>Cestoda</taxon>
        <taxon>Eucestoda</taxon>
        <taxon>Diphyllobothriidea</taxon>
        <taxon>Diphyllobothriidae</taxon>
        <taxon>Schistocephalus</taxon>
    </lineage>
</organism>
<dbReference type="AlphaFoldDB" id="A0A183S8P6"/>
<name>A0A183S8P6_SCHSO</name>
<protein>
    <submittedName>
        <fullName evidence="1">Endo/exonuclease/phosphatase domain-containing protein</fullName>
    </submittedName>
</protein>
<dbReference type="WBParaSite" id="SSLN_0000062101-mRNA-1">
    <property type="protein sequence ID" value="SSLN_0000062101-mRNA-1"/>
    <property type="gene ID" value="SSLN_0000062101"/>
</dbReference>
<dbReference type="InterPro" id="IPR036691">
    <property type="entry name" value="Endo/exonu/phosph_ase_sf"/>
</dbReference>
<sequence>LVPNSHLWLLEVGFFPAATPQATVTTGGLNQMRVSGDVCASTPDNPWSNRPEWRMVLVARELVRYKVDIAALSETHFSEEGHLEEMGGGYTFYWSGWPKAERRDTCVTFAIRNNIVGHLPCLPLGVNDRLISLRLPFRGDQSAIIISAYAPP</sequence>
<evidence type="ECO:0000313" key="1">
    <source>
        <dbReference type="WBParaSite" id="SSLN_0000062101-mRNA-1"/>
    </source>
</evidence>
<dbReference type="SUPFAM" id="SSF56219">
    <property type="entry name" value="DNase I-like"/>
    <property type="match status" value="1"/>
</dbReference>